<dbReference type="SUPFAM" id="SSF160996">
    <property type="entry name" value="HI0933 insert domain-like"/>
    <property type="match status" value="1"/>
</dbReference>
<dbReference type="Proteomes" id="UP000036923">
    <property type="component" value="Unassembled WGS sequence"/>
</dbReference>
<sequence length="409" mass="44555">MKKKVFVIGGGPAGIMAAGKAAELGNDVILLEKNDRLGKKILISGKGRCNVTSNTDIEGLIKNTPGNGNFLYSSFYTFSNHDLIAMLNGLGLETKVERGERVFPVSDNSKDVVDALWKFLKLKGVSVRLNSPVDSIITKDGKVTGIITRDGKKLECDCVILATGGVSYPGTGSTGDGFKIAKELGHKIIDLKPSLVPLLAKEKWVKDLQGLSLKNVEISLKNSKGKKIYSDFGEMLFTHFGVSGPLILSASRHILEYEYKDVVLSIDLKPALNEEKLYDRLTRDFEKYSRKQFKNALDDLLPSKMIPVVIDLSLISPEKFVNQITKEEKRSLVKLLKNLEINICGARPITEAIVTAGGVSTLEINPSTMESKLINGLFFAGEIIDVDAYTGGFNLTIAFSTGYLAGANC</sequence>
<dbReference type="Pfam" id="PF03486">
    <property type="entry name" value="HI0933_like"/>
    <property type="match status" value="1"/>
</dbReference>
<dbReference type="PRINTS" id="PR00411">
    <property type="entry name" value="PNDRDTASEI"/>
</dbReference>
<evidence type="ECO:0000259" key="4">
    <source>
        <dbReference type="Pfam" id="PF03486"/>
    </source>
</evidence>
<dbReference type="OrthoDB" id="9773233at2"/>
<dbReference type="eggNOG" id="COG2081">
    <property type="taxonomic scope" value="Bacteria"/>
</dbReference>
<dbReference type="PANTHER" id="PTHR42887:SF2">
    <property type="entry name" value="OS12G0638800 PROTEIN"/>
    <property type="match status" value="1"/>
</dbReference>
<feature type="domain" description="RsdA/BaiN/AoA(So)-like Rossmann fold-like" evidence="4">
    <location>
        <begin position="4"/>
        <end position="407"/>
    </location>
</feature>
<dbReference type="Gene3D" id="3.50.50.60">
    <property type="entry name" value="FAD/NAD(P)-binding domain"/>
    <property type="match status" value="1"/>
</dbReference>
<evidence type="ECO:0000256" key="3">
    <source>
        <dbReference type="ARBA" id="ARBA00022827"/>
    </source>
</evidence>
<dbReference type="SUPFAM" id="SSF51905">
    <property type="entry name" value="FAD/NAD(P)-binding domain"/>
    <property type="match status" value="1"/>
</dbReference>
<accession>A0A0L6JKH7</accession>
<gene>
    <name evidence="6" type="ORF">Bccel_1470</name>
</gene>
<keyword evidence="2" id="KW-0285">Flavoprotein</keyword>
<comment type="cofactor">
    <cofactor evidence="1">
        <name>FAD</name>
        <dbReference type="ChEBI" id="CHEBI:57692"/>
    </cofactor>
</comment>
<keyword evidence="7" id="KW-1185">Reference proteome</keyword>
<keyword evidence="3" id="KW-0274">FAD</keyword>
<comment type="caution">
    <text evidence="6">The sequence shown here is derived from an EMBL/GenBank/DDBJ whole genome shotgun (WGS) entry which is preliminary data.</text>
</comment>
<evidence type="ECO:0000256" key="1">
    <source>
        <dbReference type="ARBA" id="ARBA00001974"/>
    </source>
</evidence>
<dbReference type="InterPro" id="IPR036188">
    <property type="entry name" value="FAD/NAD-bd_sf"/>
</dbReference>
<dbReference type="PANTHER" id="PTHR42887">
    <property type="entry name" value="OS12G0638800 PROTEIN"/>
    <property type="match status" value="1"/>
</dbReference>
<dbReference type="PATRIC" id="fig|398512.5.peg.1529"/>
<evidence type="ECO:0000256" key="2">
    <source>
        <dbReference type="ARBA" id="ARBA00022630"/>
    </source>
</evidence>
<dbReference type="AlphaFoldDB" id="A0A0L6JKH7"/>
<evidence type="ECO:0000313" key="7">
    <source>
        <dbReference type="Proteomes" id="UP000036923"/>
    </source>
</evidence>
<proteinExistence type="predicted"/>
<dbReference type="RefSeq" id="WP_036942192.1">
    <property type="nucleotide sequence ID" value="NZ_JQKC01000018.1"/>
</dbReference>
<dbReference type="InterPro" id="IPR057661">
    <property type="entry name" value="RsdA/BaiN/AoA(So)_Rossmann"/>
</dbReference>
<dbReference type="InterPro" id="IPR004792">
    <property type="entry name" value="BaiN-like"/>
</dbReference>
<dbReference type="InterPro" id="IPR023166">
    <property type="entry name" value="BaiN-like_dom_sf"/>
</dbReference>
<reference evidence="7" key="1">
    <citation type="submission" date="2015-07" db="EMBL/GenBank/DDBJ databases">
        <title>Near-Complete Genome Sequence of the Cellulolytic Bacterium Bacteroides (Pseudobacteroides) cellulosolvens ATCC 35603.</title>
        <authorList>
            <person name="Dassa B."/>
            <person name="Utturkar S.M."/>
            <person name="Klingeman D.M."/>
            <person name="Hurt R.A."/>
            <person name="Keller M."/>
            <person name="Xu J."/>
            <person name="Reddy Y.H.K."/>
            <person name="Borovok I."/>
            <person name="Grinberg I.R."/>
            <person name="Lamed R."/>
            <person name="Zhivin O."/>
            <person name="Bayer E.A."/>
            <person name="Brown S.D."/>
        </authorList>
    </citation>
    <scope>NUCLEOTIDE SEQUENCE [LARGE SCALE GENOMIC DNA]</scope>
    <source>
        <strain evidence="7">DSM 2933</strain>
    </source>
</reference>
<name>A0A0L6JKH7_9FIRM</name>
<dbReference type="NCBIfam" id="TIGR00275">
    <property type="entry name" value="aminoacetone oxidase family FAD-binding enzyme"/>
    <property type="match status" value="1"/>
</dbReference>
<dbReference type="Pfam" id="PF22780">
    <property type="entry name" value="HI0933_like_1st"/>
    <property type="match status" value="1"/>
</dbReference>
<dbReference type="EMBL" id="LGTC01000001">
    <property type="protein sequence ID" value="KNY26208.1"/>
    <property type="molecule type" value="Genomic_DNA"/>
</dbReference>
<dbReference type="Gene3D" id="2.40.30.10">
    <property type="entry name" value="Translation factors"/>
    <property type="match status" value="1"/>
</dbReference>
<dbReference type="InterPro" id="IPR055178">
    <property type="entry name" value="RsdA/BaiN/AoA(So)-like_dom"/>
</dbReference>
<feature type="domain" description="RsdA/BaiN/AoA(So)-like insert" evidence="5">
    <location>
        <begin position="192"/>
        <end position="354"/>
    </location>
</feature>
<evidence type="ECO:0000259" key="5">
    <source>
        <dbReference type="Pfam" id="PF22780"/>
    </source>
</evidence>
<dbReference type="STRING" id="398512.Bccel_1470"/>
<evidence type="ECO:0000313" key="6">
    <source>
        <dbReference type="EMBL" id="KNY26208.1"/>
    </source>
</evidence>
<protein>
    <submittedName>
        <fullName evidence="6">HI0933 family protein</fullName>
    </submittedName>
</protein>
<organism evidence="6 7">
    <name type="scientific">Pseudobacteroides cellulosolvens ATCC 35603 = DSM 2933</name>
    <dbReference type="NCBI Taxonomy" id="398512"/>
    <lineage>
        <taxon>Bacteria</taxon>
        <taxon>Bacillati</taxon>
        <taxon>Bacillota</taxon>
        <taxon>Clostridia</taxon>
        <taxon>Eubacteriales</taxon>
        <taxon>Oscillospiraceae</taxon>
        <taxon>Pseudobacteroides</taxon>
    </lineage>
</organism>
<dbReference type="Gene3D" id="1.10.8.260">
    <property type="entry name" value="HI0933 insert domain-like"/>
    <property type="match status" value="1"/>
</dbReference>